<dbReference type="InterPro" id="IPR027417">
    <property type="entry name" value="P-loop_NTPase"/>
</dbReference>
<protein>
    <submittedName>
        <fullName evidence="3">SMC family ATPase</fullName>
    </submittedName>
</protein>
<dbReference type="EMBL" id="JABBGJ010000031">
    <property type="protein sequence ID" value="NMM01480.1"/>
    <property type="molecule type" value="Genomic_DNA"/>
</dbReference>
<feature type="domain" description="Rad50/SbcC-type AAA" evidence="2">
    <location>
        <begin position="22"/>
        <end position="279"/>
    </location>
</feature>
<dbReference type="PANTHER" id="PTHR32114">
    <property type="entry name" value="ABC TRANSPORTER ABCH.3"/>
    <property type="match status" value="1"/>
</dbReference>
<evidence type="ECO:0000313" key="4">
    <source>
        <dbReference type="Proteomes" id="UP000544134"/>
    </source>
</evidence>
<dbReference type="RefSeq" id="WP_169488318.1">
    <property type="nucleotide sequence ID" value="NZ_JABBGJ010000031.1"/>
</dbReference>
<keyword evidence="4" id="KW-1185">Reference proteome</keyword>
<comment type="caution">
    <text evidence="3">The sequence shown here is derived from an EMBL/GenBank/DDBJ whole genome shotgun (WGS) entry which is preliminary data.</text>
</comment>
<dbReference type="PANTHER" id="PTHR32114:SF2">
    <property type="entry name" value="ABC TRANSPORTER ABCH.3"/>
    <property type="match status" value="1"/>
</dbReference>
<proteinExistence type="predicted"/>
<dbReference type="Pfam" id="PF13476">
    <property type="entry name" value="AAA_23"/>
    <property type="match status" value="1"/>
</dbReference>
<dbReference type="Proteomes" id="UP000544134">
    <property type="component" value="Unassembled WGS sequence"/>
</dbReference>
<evidence type="ECO:0000313" key="3">
    <source>
        <dbReference type="EMBL" id="NMM01480.1"/>
    </source>
</evidence>
<feature type="coiled-coil region" evidence="1">
    <location>
        <begin position="185"/>
        <end position="212"/>
    </location>
</feature>
<reference evidence="3 4" key="1">
    <citation type="submission" date="2020-04" db="EMBL/GenBank/DDBJ databases">
        <title>Paraburkholderia sp. RP-4-7 isolated from soil.</title>
        <authorList>
            <person name="Dahal R.H."/>
        </authorList>
    </citation>
    <scope>NUCLEOTIDE SEQUENCE [LARGE SCALE GENOMIC DNA]</scope>
    <source>
        <strain evidence="3 4">RP-4-7</strain>
    </source>
</reference>
<dbReference type="Gene3D" id="3.40.50.300">
    <property type="entry name" value="P-loop containing nucleotide triphosphate hydrolases"/>
    <property type="match status" value="2"/>
</dbReference>
<accession>A0A848IJL6</accession>
<evidence type="ECO:0000259" key="2">
    <source>
        <dbReference type="Pfam" id="PF13476"/>
    </source>
</evidence>
<dbReference type="SUPFAM" id="SSF52540">
    <property type="entry name" value="P-loop containing nucleoside triphosphate hydrolases"/>
    <property type="match status" value="1"/>
</dbReference>
<dbReference type="GO" id="GO:0016887">
    <property type="term" value="F:ATP hydrolysis activity"/>
    <property type="evidence" value="ECO:0007669"/>
    <property type="project" value="InterPro"/>
</dbReference>
<dbReference type="InterPro" id="IPR038729">
    <property type="entry name" value="Rad50/SbcC_AAA"/>
</dbReference>
<feature type="coiled-coil region" evidence="1">
    <location>
        <begin position="513"/>
        <end position="540"/>
    </location>
</feature>
<dbReference type="GO" id="GO:0006302">
    <property type="term" value="P:double-strand break repair"/>
    <property type="evidence" value="ECO:0007669"/>
    <property type="project" value="InterPro"/>
</dbReference>
<dbReference type="AlphaFoldDB" id="A0A848IJL6"/>
<organism evidence="3 4">
    <name type="scientific">Paraburkholderia polaris</name>
    <dbReference type="NCBI Taxonomy" id="2728848"/>
    <lineage>
        <taxon>Bacteria</taxon>
        <taxon>Pseudomonadati</taxon>
        <taxon>Pseudomonadota</taxon>
        <taxon>Betaproteobacteria</taxon>
        <taxon>Burkholderiales</taxon>
        <taxon>Burkholderiaceae</taxon>
        <taxon>Paraburkholderia</taxon>
    </lineage>
</organism>
<keyword evidence="1" id="KW-0175">Coiled coil</keyword>
<gene>
    <name evidence="3" type="ORF">HHL24_26525</name>
</gene>
<evidence type="ECO:0000256" key="1">
    <source>
        <dbReference type="SAM" id="Coils"/>
    </source>
</evidence>
<sequence>MRPLTVTLTGFIGVRDGMKRESITIDFQSLPNGLIALSGPNGSGKTTIMDNLHPYRIMPSQASKLSVDSFSYWDHIYGAKAEKVMDWEHANRRYRSTFSFRKTGKSGKADYYLTVQDADGQWEPVTLPDGRTSDGKAENYDRCLEAVCGSLEQFFTSVFSAQNRRPLASYGTGEIKSLLAELLKVDQLQALAAKAGDVAKSLQRRLDAAQQEVLLFASKRERLSQTAKAIDQDGEALNVARKARETLASQAATLGQQRSTLAAKQAESKAVEARVRELTQRRTEVTGLITTNVNEEKAATQRVDQRRAAIAKAVAANNATLAQEAVIKGATARREDAQLRISRGEARALELQTQIKGLEETPLTLKTLEAEVRGLLEQGRAKKEVLDSFKQQAADFKAVPCSEMDVHRSCPLYKQAGDANARYDVQLVEISKLRETYGQKEKQVKALAPELAKLQAARTELDTVNAGLVQARRDLQQATELAARAPLIEQAREGLASCQSDIALLDKEAAAIANRFVAQAKQYNEQLEQVNAEAARLGAVDVAGEIAGLDLQLQRNRDETARTDGQIEALIRSQATRQAEADAMKTELGGCDATQARASQLSDEIAKWKLLSKGLGNDGVIALTIDDAGPALTQEVNNLLLACYGMRFTVEIRTQRALANGELREGFEILVHDADNDSTKVVGVMSGGQKVWINESLTRGIALYIAHIAGQPYGTLFTDEADGPLDPEKKRQFIRMKREVLKQGGYAREFFITHTPELLEEADAVIDVAALAL</sequence>
<name>A0A848IJL6_9BURK</name>